<accession>A0A540W6C7</accession>
<dbReference type="SUPFAM" id="SSF56601">
    <property type="entry name" value="beta-lactamase/transpeptidase-like"/>
    <property type="match status" value="1"/>
</dbReference>
<keyword evidence="4" id="KW-0645">Protease</keyword>
<dbReference type="Pfam" id="PF02113">
    <property type="entry name" value="Peptidase_S13"/>
    <property type="match status" value="2"/>
</dbReference>
<dbReference type="EMBL" id="VIGB01000003">
    <property type="protein sequence ID" value="TQF03904.1"/>
    <property type="molecule type" value="Genomic_DNA"/>
</dbReference>
<dbReference type="GO" id="GO:0009002">
    <property type="term" value="F:serine-type D-Ala-D-Ala carboxypeptidase activity"/>
    <property type="evidence" value="ECO:0007669"/>
    <property type="project" value="UniProtKB-EC"/>
</dbReference>
<dbReference type="AlphaFoldDB" id="A0A540W6C7"/>
<evidence type="ECO:0000313" key="4">
    <source>
        <dbReference type="EMBL" id="TQF03904.1"/>
    </source>
</evidence>
<comment type="caution">
    <text evidence="4">The sequence shown here is derived from an EMBL/GenBank/DDBJ whole genome shotgun (WGS) entry which is preliminary data.</text>
</comment>
<dbReference type="NCBIfam" id="TIGR00666">
    <property type="entry name" value="PBP4"/>
    <property type="match status" value="1"/>
</dbReference>
<keyword evidence="5" id="KW-1185">Reference proteome</keyword>
<keyword evidence="4" id="KW-0121">Carboxypeptidase</keyword>
<dbReference type="GO" id="GO:0000270">
    <property type="term" value="P:peptidoglycan metabolic process"/>
    <property type="evidence" value="ECO:0007669"/>
    <property type="project" value="TreeGrafter"/>
</dbReference>
<feature type="region of interest" description="Disordered" evidence="3">
    <location>
        <begin position="59"/>
        <end position="80"/>
    </location>
</feature>
<gene>
    <name evidence="4" type="primary">dacB</name>
    <name evidence="4" type="ORF">E6W39_18800</name>
</gene>
<keyword evidence="2 4" id="KW-0378">Hydrolase</keyword>
<organism evidence="4 5">
    <name type="scientific">Kitasatospora acidiphila</name>
    <dbReference type="NCBI Taxonomy" id="2567942"/>
    <lineage>
        <taxon>Bacteria</taxon>
        <taxon>Bacillati</taxon>
        <taxon>Actinomycetota</taxon>
        <taxon>Actinomycetes</taxon>
        <taxon>Kitasatosporales</taxon>
        <taxon>Streptomycetaceae</taxon>
        <taxon>Kitasatospora</taxon>
    </lineage>
</organism>
<dbReference type="InterPro" id="IPR012338">
    <property type="entry name" value="Beta-lactam/transpept-like"/>
</dbReference>
<dbReference type="InterPro" id="IPR000667">
    <property type="entry name" value="Peptidase_S13"/>
</dbReference>
<reference evidence="4 5" key="1">
    <citation type="submission" date="2019-06" db="EMBL/GenBank/DDBJ databases">
        <title>Description of Kitasatospora acidophila sp. nov. isolated from pine grove soil, and reclassification of Streptomyces novaecaesareae to Kitasatospora novaeceasareae comb. nov.</title>
        <authorList>
            <person name="Kim M.J."/>
        </authorList>
    </citation>
    <scope>NUCLEOTIDE SEQUENCE [LARGE SCALE GENOMIC DNA]</scope>
    <source>
        <strain evidence="4 5">MMS16-CNU292</strain>
    </source>
</reference>
<proteinExistence type="inferred from homology"/>
<dbReference type="OrthoDB" id="56883at2"/>
<sequence length="503" mass="49986">MVTSNSNGASKVGTDRIPVSPTAGGAVERGWAVAGTYRGRTVALLAALAALAVLAGGGPAHPAVPTERGGPAAGAPSASPAAPVVLQPAVQQGTDGAPTTAGVQAALGTLTTDKALAELSFAIVDAGTGKLLLGGNETAPATPASTTKVATSVAALSLLPQQTRLTTKVVRGTAPDEIVLVGGGDPTLTGLNRDQIRIGGAPVDADSAPASMPELARQTAAALKAAGLTTVHLGYDTSLFTGSPFHPFNDGTDLGPMTALMVDEGRITATDDVDAPGRVEDPTGQAVAEFTALLATQGVKVADKPKEEQAQTGATVLGQVQSPTVVRLIERALTNSDNTLAEAIGRQVALASHQPAGYEGAGAATLAELTKLGVPTQGVQLFDGSGMNSRNTIPAAALAELVALAASPDHPRLRPALTGMPIAGFTGTLRSRYTADQGTADGAGIVRAKTGSLSGVSTLAGTVVDADGRVLAFALMSKGADDAGAAHTAMDRIVVKLAACGCH</sequence>
<dbReference type="Gene3D" id="3.40.710.10">
    <property type="entry name" value="DD-peptidase/beta-lactamase superfamily"/>
    <property type="match status" value="2"/>
</dbReference>
<dbReference type="PANTHER" id="PTHR30023:SF0">
    <property type="entry name" value="PENICILLIN-SENSITIVE CARBOXYPEPTIDASE A"/>
    <property type="match status" value="1"/>
</dbReference>
<evidence type="ECO:0000256" key="2">
    <source>
        <dbReference type="ARBA" id="ARBA00022801"/>
    </source>
</evidence>
<dbReference type="PANTHER" id="PTHR30023">
    <property type="entry name" value="D-ALANYL-D-ALANINE CARBOXYPEPTIDASE"/>
    <property type="match status" value="1"/>
</dbReference>
<evidence type="ECO:0000313" key="5">
    <source>
        <dbReference type="Proteomes" id="UP000319103"/>
    </source>
</evidence>
<evidence type="ECO:0000256" key="1">
    <source>
        <dbReference type="ARBA" id="ARBA00006096"/>
    </source>
</evidence>
<protein>
    <submittedName>
        <fullName evidence="4">D-alanyl-D-alanine carboxypeptidase/D-alanyl-D-alanine-endopeptidase</fullName>
        <ecNumber evidence="4">3.4.16.4</ecNumber>
    </submittedName>
</protein>
<name>A0A540W6C7_9ACTN</name>
<dbReference type="Proteomes" id="UP000319103">
    <property type="component" value="Unassembled WGS sequence"/>
</dbReference>
<dbReference type="PRINTS" id="PR00922">
    <property type="entry name" value="DADACBPTASE3"/>
</dbReference>
<comment type="similarity">
    <text evidence="1">Belongs to the peptidase S13 family.</text>
</comment>
<evidence type="ECO:0000256" key="3">
    <source>
        <dbReference type="SAM" id="MobiDB-lite"/>
    </source>
</evidence>
<feature type="region of interest" description="Disordered" evidence="3">
    <location>
        <begin position="1"/>
        <end position="23"/>
    </location>
</feature>
<dbReference type="EC" id="3.4.16.4" evidence="4"/>
<dbReference type="GO" id="GO:0006508">
    <property type="term" value="P:proteolysis"/>
    <property type="evidence" value="ECO:0007669"/>
    <property type="project" value="InterPro"/>
</dbReference>